<dbReference type="GO" id="GO:0009435">
    <property type="term" value="P:NAD+ biosynthetic process"/>
    <property type="evidence" value="ECO:0007669"/>
    <property type="project" value="UniProtKB-UniRule"/>
</dbReference>
<keyword evidence="6 8" id="KW-0460">Magnesium</keyword>
<evidence type="ECO:0000313" key="12">
    <source>
        <dbReference type="EMBL" id="RKH45082.1"/>
    </source>
</evidence>
<dbReference type="GO" id="GO:0046872">
    <property type="term" value="F:metal ion binding"/>
    <property type="evidence" value="ECO:0007669"/>
    <property type="project" value="UniProtKB-KW"/>
</dbReference>
<evidence type="ECO:0000256" key="6">
    <source>
        <dbReference type="ARBA" id="ARBA00022842"/>
    </source>
</evidence>
<comment type="caution">
    <text evidence="8">Lacks conserved residue(s) required for the propagation of feature annotation.</text>
</comment>
<dbReference type="InterPro" id="IPR022310">
    <property type="entry name" value="NAD/GMP_synthase"/>
</dbReference>
<feature type="binding site" description="in other chain" evidence="8">
    <location>
        <position position="175"/>
    </location>
    <ligand>
        <name>deamido-NAD(+)</name>
        <dbReference type="ChEBI" id="CHEBI:58437"/>
        <note>ligand shared between two neighboring subunits</note>
    </ligand>
</feature>
<feature type="binding site" evidence="8">
    <location>
        <position position="200"/>
    </location>
    <ligand>
        <name>Mg(2+)</name>
        <dbReference type="ChEBI" id="CHEBI:18420"/>
    </ligand>
</feature>
<keyword evidence="2 8" id="KW-0436">Ligase</keyword>
<evidence type="ECO:0000256" key="1">
    <source>
        <dbReference type="ARBA" id="ARBA00005859"/>
    </source>
</evidence>
<comment type="catalytic activity">
    <reaction evidence="8 10">
        <text>deamido-NAD(+) + NH4(+) + ATP = AMP + diphosphate + NAD(+) + H(+)</text>
        <dbReference type="Rhea" id="RHEA:21188"/>
        <dbReference type="ChEBI" id="CHEBI:15378"/>
        <dbReference type="ChEBI" id="CHEBI:28938"/>
        <dbReference type="ChEBI" id="CHEBI:30616"/>
        <dbReference type="ChEBI" id="CHEBI:33019"/>
        <dbReference type="ChEBI" id="CHEBI:57540"/>
        <dbReference type="ChEBI" id="CHEBI:58437"/>
        <dbReference type="ChEBI" id="CHEBI:456215"/>
        <dbReference type="EC" id="6.3.1.5"/>
    </reaction>
</comment>
<dbReference type="GO" id="GO:0004359">
    <property type="term" value="F:glutaminase activity"/>
    <property type="evidence" value="ECO:0007669"/>
    <property type="project" value="InterPro"/>
</dbReference>
<feature type="domain" description="NAD/GMP synthase" evidence="11">
    <location>
        <begin position="22"/>
        <end position="104"/>
    </location>
</feature>
<feature type="binding site" evidence="8">
    <location>
        <begin position="39"/>
        <end position="46"/>
    </location>
    <ligand>
        <name>ATP</name>
        <dbReference type="ChEBI" id="CHEBI:30616"/>
    </ligand>
</feature>
<dbReference type="EMBL" id="RAWG01000040">
    <property type="protein sequence ID" value="RKH45082.1"/>
    <property type="molecule type" value="Genomic_DNA"/>
</dbReference>
<dbReference type="Proteomes" id="UP000273405">
    <property type="component" value="Unassembled WGS sequence"/>
</dbReference>
<evidence type="ECO:0000256" key="3">
    <source>
        <dbReference type="ARBA" id="ARBA00022723"/>
    </source>
</evidence>
<dbReference type="InterPro" id="IPR014729">
    <property type="entry name" value="Rossmann-like_a/b/a_fold"/>
</dbReference>
<feature type="binding site" evidence="8">
    <location>
        <position position="215"/>
    </location>
    <ligand>
        <name>deamido-NAD(+)</name>
        <dbReference type="ChEBI" id="CHEBI:58437"/>
        <note>ligand shared between two neighboring subunits</note>
    </ligand>
</feature>
<keyword evidence="4 8" id="KW-0547">Nucleotide-binding</keyword>
<dbReference type="GO" id="GO:0005524">
    <property type="term" value="F:ATP binding"/>
    <property type="evidence" value="ECO:0007669"/>
    <property type="project" value="UniProtKB-UniRule"/>
</dbReference>
<comment type="similarity">
    <text evidence="1 8 9">Belongs to the NAD synthetase family.</text>
</comment>
<dbReference type="Gene3D" id="3.40.50.620">
    <property type="entry name" value="HUPs"/>
    <property type="match status" value="1"/>
</dbReference>
<comment type="function">
    <text evidence="8">Catalyzes the ATP-dependent amidation of deamido-NAD to form NAD. Uses ammonia as a nitrogen source.</text>
</comment>
<dbReference type="PANTHER" id="PTHR23090">
    <property type="entry name" value="NH 3 /GLUTAMINE-DEPENDENT NAD + SYNTHETASE"/>
    <property type="match status" value="1"/>
</dbReference>
<keyword evidence="13" id="KW-1185">Reference proteome</keyword>
<keyword evidence="7 8" id="KW-0520">NAD</keyword>
<evidence type="ECO:0000256" key="5">
    <source>
        <dbReference type="ARBA" id="ARBA00022840"/>
    </source>
</evidence>
<dbReference type="HAMAP" id="MF_00193">
    <property type="entry name" value="NadE_ammonia_dep"/>
    <property type="match status" value="1"/>
</dbReference>
<dbReference type="UniPathway" id="UPA00253">
    <property type="reaction ID" value="UER00333"/>
</dbReference>
<evidence type="ECO:0000256" key="4">
    <source>
        <dbReference type="ARBA" id="ARBA00022741"/>
    </source>
</evidence>
<feature type="binding site" evidence="8">
    <location>
        <position position="195"/>
    </location>
    <ligand>
        <name>ATP</name>
        <dbReference type="ChEBI" id="CHEBI:30616"/>
    </ligand>
</feature>
<dbReference type="GO" id="GO:0008795">
    <property type="term" value="F:NAD+ synthase activity"/>
    <property type="evidence" value="ECO:0007669"/>
    <property type="project" value="UniProtKB-UniRule"/>
</dbReference>
<feature type="binding site" evidence="8">
    <location>
        <position position="246"/>
    </location>
    <ligand>
        <name>ATP</name>
        <dbReference type="ChEBI" id="CHEBI:30616"/>
    </ligand>
</feature>
<keyword evidence="3 8" id="KW-0479">Metal-binding</keyword>
<evidence type="ECO:0000259" key="11">
    <source>
        <dbReference type="Pfam" id="PF02540"/>
    </source>
</evidence>
<proteinExistence type="inferred from homology"/>
<feature type="binding site" evidence="8">
    <location>
        <position position="224"/>
    </location>
    <ligand>
        <name>ATP</name>
        <dbReference type="ChEBI" id="CHEBI:30616"/>
    </ligand>
</feature>
<dbReference type="GO" id="GO:0003952">
    <property type="term" value="F:NAD+ synthase (glutamine-hydrolyzing) activity"/>
    <property type="evidence" value="ECO:0007669"/>
    <property type="project" value="InterPro"/>
</dbReference>
<feature type="domain" description="NAD/GMP synthase" evidence="11">
    <location>
        <begin position="147"/>
        <end position="304"/>
    </location>
</feature>
<name>A0A3A8NY69_9BACT</name>
<feature type="binding site" evidence="8">
    <location>
        <position position="45"/>
    </location>
    <ligand>
        <name>Mg(2+)</name>
        <dbReference type="ChEBI" id="CHEBI:18420"/>
    </ligand>
</feature>
<evidence type="ECO:0000256" key="2">
    <source>
        <dbReference type="ARBA" id="ARBA00022598"/>
    </source>
</evidence>
<dbReference type="NCBIfam" id="NF002048">
    <property type="entry name" value="PRK00876.1"/>
    <property type="match status" value="1"/>
</dbReference>
<evidence type="ECO:0000256" key="7">
    <source>
        <dbReference type="ARBA" id="ARBA00023027"/>
    </source>
</evidence>
<dbReference type="RefSeq" id="WP_120624813.1">
    <property type="nucleotide sequence ID" value="NZ_RAWG01000040.1"/>
</dbReference>
<comment type="pathway">
    <text evidence="8">Cofactor biosynthesis; NAD(+) biosynthesis; NAD(+) from deamido-NAD(+) (ammonia route): step 1/1.</text>
</comment>
<dbReference type="OrthoDB" id="9799210at2"/>
<dbReference type="PANTHER" id="PTHR23090:SF9">
    <property type="entry name" value="GLUTAMINE-DEPENDENT NAD(+) SYNTHETASE"/>
    <property type="match status" value="1"/>
</dbReference>
<reference evidence="13" key="1">
    <citation type="submission" date="2018-09" db="EMBL/GenBank/DDBJ databases">
        <authorList>
            <person name="Livingstone P.G."/>
            <person name="Whitworth D.E."/>
        </authorList>
    </citation>
    <scope>NUCLEOTIDE SEQUENCE [LARGE SCALE GENOMIC DNA]</scope>
    <source>
        <strain evidence="13">CA040B</strain>
    </source>
</reference>
<evidence type="ECO:0000256" key="9">
    <source>
        <dbReference type="RuleBase" id="RU003811"/>
    </source>
</evidence>
<sequence length="331" mass="37026">MKFSKQVLELDWETKAASLSAGLKEAVLKKLRKRGLVVAVSGGIDSACVAALAVRALGPDRVFGLLLPERDSSGLSSQLGRELCEKLGIQYTLHDIAPVLEAAGCYAQRDAAVRSVFPDFQPDMKWKIVMHGDRLNTDALNVFYVVVQVNGQEQRFRLTPQAYVQVVAATNFKQRVRKMMEYFHADRLNFAASGTPNRLEYDQGFFVKLGDGAADVKPIAGLYKTQTYKLARHLGVIDGILNREPTTDTFSLEQSQEDFYFSVHYSQLDLILWAKNHGISPEEVSGEMGLTPQQVQRVFDDIDQKRRTTAYLHAAPLLLEEVSELKPFKIS</sequence>
<organism evidence="12 13">
    <name type="scientific">Corallococcus sicarius</name>
    <dbReference type="NCBI Taxonomy" id="2316726"/>
    <lineage>
        <taxon>Bacteria</taxon>
        <taxon>Pseudomonadati</taxon>
        <taxon>Myxococcota</taxon>
        <taxon>Myxococcia</taxon>
        <taxon>Myxococcales</taxon>
        <taxon>Cystobacterineae</taxon>
        <taxon>Myxococcaceae</taxon>
        <taxon>Corallococcus</taxon>
    </lineage>
</organism>
<dbReference type="SUPFAM" id="SSF52402">
    <property type="entry name" value="Adenine nucleotide alpha hydrolases-like"/>
    <property type="match status" value="1"/>
</dbReference>
<evidence type="ECO:0000313" key="13">
    <source>
        <dbReference type="Proteomes" id="UP000273405"/>
    </source>
</evidence>
<protein>
    <recommendedName>
        <fullName evidence="8 10">NH(3)-dependent NAD(+) synthetase</fullName>
        <ecNumber evidence="8 10">6.3.1.5</ecNumber>
    </recommendedName>
</protein>
<evidence type="ECO:0000256" key="8">
    <source>
        <dbReference type="HAMAP-Rule" id="MF_00193"/>
    </source>
</evidence>
<dbReference type="GO" id="GO:0005737">
    <property type="term" value="C:cytoplasm"/>
    <property type="evidence" value="ECO:0007669"/>
    <property type="project" value="InterPro"/>
</dbReference>
<dbReference type="AlphaFoldDB" id="A0A3A8NY69"/>
<dbReference type="EC" id="6.3.1.5" evidence="8 10"/>
<feature type="binding site" description="in other chain" evidence="8">
    <location>
        <position position="208"/>
    </location>
    <ligand>
        <name>deamido-NAD(+)</name>
        <dbReference type="ChEBI" id="CHEBI:58437"/>
        <note>ligand shared between two neighboring subunits</note>
    </ligand>
</feature>
<dbReference type="Pfam" id="PF02540">
    <property type="entry name" value="NAD_synthase"/>
    <property type="match status" value="2"/>
</dbReference>
<accession>A0A3A8NY69</accession>
<keyword evidence="5 8" id="KW-0067">ATP-binding</keyword>
<evidence type="ECO:0000256" key="10">
    <source>
        <dbReference type="RuleBase" id="RU003812"/>
    </source>
</evidence>
<gene>
    <name evidence="8 12" type="primary">nadE</name>
    <name evidence="12" type="ORF">D7X12_08765</name>
</gene>
<dbReference type="NCBIfam" id="TIGR00552">
    <property type="entry name" value="nadE"/>
    <property type="match status" value="1"/>
</dbReference>
<dbReference type="InterPro" id="IPR003694">
    <property type="entry name" value="NAD_synthase"/>
</dbReference>
<dbReference type="CDD" id="cd00553">
    <property type="entry name" value="NAD_synthase"/>
    <property type="match status" value="1"/>
</dbReference>
<comment type="caution">
    <text evidence="12">The sequence shown here is derived from an EMBL/GenBank/DDBJ whole genome shotgun (WGS) entry which is preliminary data.</text>
</comment>
<dbReference type="InterPro" id="IPR022926">
    <property type="entry name" value="NH(3)-dep_NAD(+)_synth"/>
</dbReference>
<comment type="subunit">
    <text evidence="8">Homodimer.</text>
</comment>